<dbReference type="Pfam" id="PF01222">
    <property type="entry name" value="ERG4_ERG24"/>
    <property type="match status" value="1"/>
</dbReference>
<evidence type="ECO:0000256" key="7">
    <source>
        <dbReference type="ARBA" id="ARBA00023002"/>
    </source>
</evidence>
<proteinExistence type="inferred from homology"/>
<dbReference type="PROSITE" id="PS01018">
    <property type="entry name" value="STEROL_REDUCT_2"/>
    <property type="match status" value="1"/>
</dbReference>
<dbReference type="RefSeq" id="XP_045959035.1">
    <property type="nucleotide sequence ID" value="XM_046097961.1"/>
</dbReference>
<accession>A0A9P8UMR7</accession>
<feature type="transmembrane region" description="Helical" evidence="13">
    <location>
        <begin position="12"/>
        <end position="31"/>
    </location>
</feature>
<evidence type="ECO:0000256" key="8">
    <source>
        <dbReference type="ARBA" id="ARBA00023011"/>
    </source>
</evidence>
<feature type="transmembrane region" description="Helical" evidence="13">
    <location>
        <begin position="76"/>
        <end position="94"/>
    </location>
</feature>
<keyword evidence="4 13" id="KW-0812">Transmembrane</keyword>
<evidence type="ECO:0000313" key="15">
    <source>
        <dbReference type="Proteomes" id="UP000758603"/>
    </source>
</evidence>
<evidence type="ECO:0000256" key="1">
    <source>
        <dbReference type="ARBA" id="ARBA00004141"/>
    </source>
</evidence>
<evidence type="ECO:0000256" key="3">
    <source>
        <dbReference type="ARBA" id="ARBA00022516"/>
    </source>
</evidence>
<keyword evidence="10 13" id="KW-0472">Membrane</keyword>
<dbReference type="GO" id="GO:0005789">
    <property type="term" value="C:endoplasmic reticulum membrane"/>
    <property type="evidence" value="ECO:0007669"/>
    <property type="project" value="TreeGrafter"/>
</dbReference>
<protein>
    <recommendedName>
        <fullName evidence="13">Delta(14)-sterol reductase</fullName>
    </recommendedName>
    <alternativeName>
        <fullName evidence="13">C-14 sterol reductase</fullName>
    </alternativeName>
    <alternativeName>
        <fullName evidence="13">Sterol C14-reductase</fullName>
    </alternativeName>
</protein>
<dbReference type="InterPro" id="IPR001171">
    <property type="entry name" value="ERG24_DHCR-like"/>
</dbReference>
<organism evidence="14 15">
    <name type="scientific">Truncatella angustata</name>
    <dbReference type="NCBI Taxonomy" id="152316"/>
    <lineage>
        <taxon>Eukaryota</taxon>
        <taxon>Fungi</taxon>
        <taxon>Dikarya</taxon>
        <taxon>Ascomycota</taxon>
        <taxon>Pezizomycotina</taxon>
        <taxon>Sordariomycetes</taxon>
        <taxon>Xylariomycetidae</taxon>
        <taxon>Amphisphaeriales</taxon>
        <taxon>Sporocadaceae</taxon>
        <taxon>Truncatella</taxon>
    </lineage>
</organism>
<dbReference type="Gene3D" id="1.20.120.1630">
    <property type="match status" value="1"/>
</dbReference>
<evidence type="ECO:0000256" key="6">
    <source>
        <dbReference type="ARBA" id="ARBA00022989"/>
    </source>
</evidence>
<keyword evidence="11 13" id="KW-1207">Sterol metabolism</keyword>
<reference evidence="14" key="1">
    <citation type="journal article" date="2021" name="Nat. Commun.">
        <title>Genetic determinants of endophytism in the Arabidopsis root mycobiome.</title>
        <authorList>
            <person name="Mesny F."/>
            <person name="Miyauchi S."/>
            <person name="Thiergart T."/>
            <person name="Pickel B."/>
            <person name="Atanasova L."/>
            <person name="Karlsson M."/>
            <person name="Huettel B."/>
            <person name="Barry K.W."/>
            <person name="Haridas S."/>
            <person name="Chen C."/>
            <person name="Bauer D."/>
            <person name="Andreopoulos W."/>
            <person name="Pangilinan J."/>
            <person name="LaButti K."/>
            <person name="Riley R."/>
            <person name="Lipzen A."/>
            <person name="Clum A."/>
            <person name="Drula E."/>
            <person name="Henrissat B."/>
            <person name="Kohler A."/>
            <person name="Grigoriev I.V."/>
            <person name="Martin F.M."/>
            <person name="Hacquard S."/>
        </authorList>
    </citation>
    <scope>NUCLEOTIDE SEQUENCE</scope>
    <source>
        <strain evidence="14">MPI-SDFR-AT-0073</strain>
    </source>
</reference>
<comment type="caution">
    <text evidence="14">The sequence shown here is derived from an EMBL/GenBank/DDBJ whole genome shotgun (WGS) entry which is preliminary data.</text>
</comment>
<evidence type="ECO:0000256" key="11">
    <source>
        <dbReference type="ARBA" id="ARBA00023166"/>
    </source>
</evidence>
<evidence type="ECO:0000256" key="5">
    <source>
        <dbReference type="ARBA" id="ARBA00022955"/>
    </source>
</evidence>
<evidence type="ECO:0000256" key="12">
    <source>
        <dbReference type="ARBA" id="ARBA00023221"/>
    </source>
</evidence>
<dbReference type="AlphaFoldDB" id="A0A9P8UMR7"/>
<gene>
    <name evidence="14" type="ORF">BKA67DRAFT_517989</name>
</gene>
<evidence type="ECO:0000256" key="4">
    <source>
        <dbReference type="ARBA" id="ARBA00022692"/>
    </source>
</evidence>
<dbReference type="OrthoDB" id="10262235at2759"/>
<evidence type="ECO:0000256" key="2">
    <source>
        <dbReference type="ARBA" id="ARBA00005402"/>
    </source>
</evidence>
<keyword evidence="9 13" id="KW-0443">Lipid metabolism</keyword>
<dbReference type="EMBL" id="JAGPXC010000004">
    <property type="protein sequence ID" value="KAH6654765.1"/>
    <property type="molecule type" value="Genomic_DNA"/>
</dbReference>
<comment type="similarity">
    <text evidence="2 13">Belongs to the ERG4/ERG24 family.</text>
</comment>
<keyword evidence="6 13" id="KW-1133">Transmembrane helix</keyword>
<evidence type="ECO:0000256" key="9">
    <source>
        <dbReference type="ARBA" id="ARBA00023098"/>
    </source>
</evidence>
<feature type="transmembrane region" description="Helical" evidence="13">
    <location>
        <begin position="148"/>
        <end position="168"/>
    </location>
</feature>
<keyword evidence="15" id="KW-1185">Reference proteome</keyword>
<dbReference type="GO" id="GO:0006696">
    <property type="term" value="P:ergosterol biosynthetic process"/>
    <property type="evidence" value="ECO:0007669"/>
    <property type="project" value="TreeGrafter"/>
</dbReference>
<evidence type="ECO:0000313" key="14">
    <source>
        <dbReference type="EMBL" id="KAH6654765.1"/>
    </source>
</evidence>
<dbReference type="InterPro" id="IPR018083">
    <property type="entry name" value="Sterol_reductase_CS"/>
</dbReference>
<keyword evidence="7 13" id="KW-0560">Oxidoreductase</keyword>
<dbReference type="Proteomes" id="UP000758603">
    <property type="component" value="Unassembled WGS sequence"/>
</dbReference>
<feature type="transmembrane region" description="Helical" evidence="13">
    <location>
        <begin position="426"/>
        <end position="445"/>
    </location>
</feature>
<evidence type="ECO:0000256" key="13">
    <source>
        <dbReference type="RuleBase" id="RU369120"/>
    </source>
</evidence>
<evidence type="ECO:0000256" key="10">
    <source>
        <dbReference type="ARBA" id="ARBA00023136"/>
    </source>
</evidence>
<dbReference type="PROSITE" id="PS01017">
    <property type="entry name" value="STEROL_REDUCT_1"/>
    <property type="match status" value="1"/>
</dbReference>
<comment type="subcellular location">
    <subcellularLocation>
        <location evidence="1">Membrane</location>
        <topology evidence="1">Multi-pass membrane protein</topology>
    </subcellularLocation>
</comment>
<name>A0A9P8UMR7_9PEZI</name>
<keyword evidence="5 13" id="KW-0752">Steroid biosynthesis</keyword>
<sequence length="478" mass="53539">MATQHKPGYEFGGPIGALGIVLGLPILQYVYAFGCNDVSGCPIPSLLDPKNLSLETLKAEAGWPADGIWGLCSWDAMGWTLAYYFLNLFLFRVLPGQVVEGTELESGGRLKYKFNGLASSSLILAVCLAGTIAQGAEFPLWTYITDNYLQILTANIIVSFALAIYVYVASFSVKAGNPEKRELAAGGHTGNMIYDFYIGRELNPRVTLPFFGEIDIKTFMEVRPGLLGWILIDVAWVAKQYRTYGYVTDSAVFITIVQSLYVMDSFWMEPAILTMMDITRDGFGFMLAFGDLGWLPFMYSQQVRYLSVYPLQMGWLYTGGVLAVLLTGFTIFRLSNAEKNTFRTNPNDPKVAHLKYIETKTGSRLLTSGWWGVARHVNYLGDWIQSWPYSLPTGVAGYVILNAGSEVPGAFKMADGREVIQGPARAWGMLFTYFYILYFAVLLIHRDGRDDDKCSMKYGEDWEKYKKAVKYRILPGVY</sequence>
<dbReference type="GeneID" id="70126853"/>
<keyword evidence="12 13" id="KW-0753">Steroid metabolism</keyword>
<dbReference type="PANTHER" id="PTHR21257:SF52">
    <property type="entry name" value="DELTA(14)-STEROL REDUCTASE TM7SF2"/>
    <property type="match status" value="1"/>
</dbReference>
<feature type="transmembrane region" description="Helical" evidence="13">
    <location>
        <begin position="114"/>
        <end position="136"/>
    </location>
</feature>
<keyword evidence="8 13" id="KW-0756">Sterol biosynthesis</keyword>
<dbReference type="PANTHER" id="PTHR21257">
    <property type="entry name" value="DELTA(14)-STEROL REDUCTASE"/>
    <property type="match status" value="1"/>
</dbReference>
<dbReference type="GO" id="GO:0050613">
    <property type="term" value="F:Delta14-sterol reductase activity"/>
    <property type="evidence" value="ECO:0007669"/>
    <property type="project" value="TreeGrafter"/>
</dbReference>
<feature type="transmembrane region" description="Helical" evidence="13">
    <location>
        <begin position="283"/>
        <end position="302"/>
    </location>
</feature>
<feature type="transmembrane region" description="Helical" evidence="13">
    <location>
        <begin position="314"/>
        <end position="334"/>
    </location>
</feature>
<keyword evidence="3 13" id="KW-0444">Lipid biosynthesis</keyword>